<organism evidence="1">
    <name type="scientific">Rhipicephalus pulchellus</name>
    <name type="common">Yellow backed tick</name>
    <name type="synonym">Dermacentor pulchellus</name>
    <dbReference type="NCBI Taxonomy" id="72859"/>
    <lineage>
        <taxon>Eukaryota</taxon>
        <taxon>Metazoa</taxon>
        <taxon>Ecdysozoa</taxon>
        <taxon>Arthropoda</taxon>
        <taxon>Chelicerata</taxon>
        <taxon>Arachnida</taxon>
        <taxon>Acari</taxon>
        <taxon>Parasitiformes</taxon>
        <taxon>Ixodida</taxon>
        <taxon>Ixodoidea</taxon>
        <taxon>Ixodidae</taxon>
        <taxon>Rhipicephalinae</taxon>
        <taxon>Rhipicephalus</taxon>
        <taxon>Rhipicephalus</taxon>
    </lineage>
</organism>
<name>L7LXL9_RHIPC</name>
<protein>
    <submittedName>
        <fullName evidence="1">Uncharacterized protein</fullName>
    </submittedName>
</protein>
<dbReference type="EMBL" id="GACK01009450">
    <property type="protein sequence ID" value="JAA55584.1"/>
    <property type="molecule type" value="mRNA"/>
</dbReference>
<dbReference type="AlphaFoldDB" id="L7LXL9"/>
<reference evidence="1" key="2">
    <citation type="journal article" date="2015" name="J. Proteomics">
        <title>Sexual differences in the sialomes of the zebra tick, Rhipicephalus pulchellus.</title>
        <authorList>
            <person name="Tan A.W."/>
            <person name="Francischetti I.M."/>
            <person name="Slovak M."/>
            <person name="Kini R.M."/>
            <person name="Ribeiro J.M."/>
        </authorList>
    </citation>
    <scope>NUCLEOTIDE SEQUENCE</scope>
    <source>
        <tissue evidence="1">Salivary gland</tissue>
    </source>
</reference>
<reference evidence="1" key="1">
    <citation type="submission" date="2012-11" db="EMBL/GenBank/DDBJ databases">
        <authorList>
            <person name="Lucero-Rivera Y.E."/>
            <person name="Tovar-Ramirez D."/>
        </authorList>
    </citation>
    <scope>NUCLEOTIDE SEQUENCE</scope>
    <source>
        <tissue evidence="1">Salivary gland</tissue>
    </source>
</reference>
<evidence type="ECO:0000313" key="1">
    <source>
        <dbReference type="EMBL" id="JAA55584.1"/>
    </source>
</evidence>
<proteinExistence type="evidence at transcript level"/>
<sequence>MRLLVVSASPVSSFSSWLFRAIFHYEYVPTNSSLHTFKQEGHDRIEKKQRHLSCNACNVSMNSKKQLALGNQNTH</sequence>
<accession>L7LXL9</accession>